<dbReference type="EMBL" id="DUFG01000017">
    <property type="protein sequence ID" value="HIH08346.1"/>
    <property type="molecule type" value="Genomic_DNA"/>
</dbReference>
<sequence length="153" mass="17159">MLAVLRVRGKVRVSPKHRKALEVLMLHKVNHLVLVRGNDSNKKMVESAKDYVTFGEIDEPTLEMLLRKRGRTLENRRIDDEFLKHLKVGSLKALAKELIDGKKSLKELGIKPVFRLNSPSKGYERGGIKQGFAVGGALGYRAGDINSLINRMA</sequence>
<dbReference type="InterPro" id="IPR036919">
    <property type="entry name" value="Ribo_uL30_ferredoxin-like_sf"/>
</dbReference>
<accession>A0A7J4IZF1</accession>
<reference evidence="6" key="1">
    <citation type="journal article" date="2020" name="bioRxiv">
        <title>A rank-normalized archaeal taxonomy based on genome phylogeny resolves widespread incomplete and uneven classifications.</title>
        <authorList>
            <person name="Rinke C."/>
            <person name="Chuvochina M."/>
            <person name="Mussig A.J."/>
            <person name="Chaumeil P.-A."/>
            <person name="Waite D.W."/>
            <person name="Whitman W.B."/>
            <person name="Parks D.H."/>
            <person name="Hugenholtz P."/>
        </authorList>
    </citation>
    <scope>NUCLEOTIDE SEQUENCE</scope>
    <source>
        <strain evidence="6">UBA10011</strain>
    </source>
</reference>
<organism evidence="6 8">
    <name type="scientific">Candidatus Iainarchaeum sp</name>
    <dbReference type="NCBI Taxonomy" id="3101447"/>
    <lineage>
        <taxon>Archaea</taxon>
        <taxon>Candidatus Iainarchaeota</taxon>
        <taxon>Candidatus Iainarchaeia</taxon>
        <taxon>Candidatus Iainarchaeales</taxon>
        <taxon>Candidatus Iainarchaeaceae</taxon>
        <taxon>Candidatus Iainarchaeum</taxon>
    </lineage>
</organism>
<dbReference type="PROSITE" id="PS00634">
    <property type="entry name" value="RIBOSOMAL_L30"/>
    <property type="match status" value="1"/>
</dbReference>
<dbReference type="Proteomes" id="UP000577419">
    <property type="component" value="Unassembled WGS sequence"/>
</dbReference>
<dbReference type="NCBIfam" id="TIGR01309">
    <property type="entry name" value="uL30_arch"/>
    <property type="match status" value="1"/>
</dbReference>
<evidence type="ECO:0000256" key="2">
    <source>
        <dbReference type="ARBA" id="ARBA00022980"/>
    </source>
</evidence>
<dbReference type="InterPro" id="IPR039699">
    <property type="entry name" value="Ribosomal_uL30"/>
</dbReference>
<dbReference type="GO" id="GO:0003723">
    <property type="term" value="F:RNA binding"/>
    <property type="evidence" value="ECO:0007669"/>
    <property type="project" value="TreeGrafter"/>
</dbReference>
<evidence type="ECO:0000256" key="3">
    <source>
        <dbReference type="ARBA" id="ARBA00023274"/>
    </source>
</evidence>
<dbReference type="GO" id="GO:0000463">
    <property type="term" value="P:maturation of LSU-rRNA from tricistronic rRNA transcript (SSU-rRNA, 5.8S rRNA, LSU-rRNA)"/>
    <property type="evidence" value="ECO:0007669"/>
    <property type="project" value="TreeGrafter"/>
</dbReference>
<protein>
    <recommendedName>
        <fullName evidence="4">Large ribosomal subunit protein uL30</fullName>
    </recommendedName>
</protein>
<evidence type="ECO:0000259" key="5">
    <source>
        <dbReference type="Pfam" id="PF00327"/>
    </source>
</evidence>
<dbReference type="PANTHER" id="PTHR11524">
    <property type="entry name" value="60S RIBOSOMAL PROTEIN L7"/>
    <property type="match status" value="1"/>
</dbReference>
<dbReference type="InterPro" id="IPR016082">
    <property type="entry name" value="Ribosomal_uL30_ferredoxin-like"/>
</dbReference>
<reference evidence="7" key="3">
    <citation type="submission" date="2021-05" db="EMBL/GenBank/DDBJ databases">
        <title>Protein family content uncovers lineage relationships and bacterial pathway maintenance mechanisms in DPANN archaea.</title>
        <authorList>
            <person name="Castelle C.J."/>
            <person name="Meheust R."/>
            <person name="Jaffe A.L."/>
            <person name="Seitz K."/>
            <person name="Gong X."/>
            <person name="Baker B.J."/>
            <person name="Banfield J.F."/>
        </authorList>
    </citation>
    <scope>NUCLEOTIDE SEQUENCE</scope>
    <source>
        <strain evidence="7">RIFCSPHIGHO2_01_FULL_GW2011_AR10_43_9</strain>
    </source>
</reference>
<dbReference type="Gene3D" id="1.10.15.30">
    <property type="match status" value="1"/>
</dbReference>
<comment type="subunit">
    <text evidence="4">Part of the 50S ribosomal subunit.</text>
</comment>
<evidence type="ECO:0000313" key="8">
    <source>
        <dbReference type="Proteomes" id="UP000577419"/>
    </source>
</evidence>
<dbReference type="HAMAP" id="MF_01371_A">
    <property type="entry name" value="Ribosomal_uL30_A"/>
    <property type="match status" value="1"/>
</dbReference>
<dbReference type="PANTHER" id="PTHR11524:SF16">
    <property type="entry name" value="LARGE RIBOSOMAL SUBUNIT PROTEIN UL30"/>
    <property type="match status" value="1"/>
</dbReference>
<dbReference type="GO" id="GO:0006412">
    <property type="term" value="P:translation"/>
    <property type="evidence" value="ECO:0007669"/>
    <property type="project" value="UniProtKB-UniRule"/>
</dbReference>
<keyword evidence="2 4" id="KW-0689">Ribosomal protein</keyword>
<dbReference type="CDD" id="cd01657">
    <property type="entry name" value="Ribosomal_L7_archeal_euk"/>
    <property type="match status" value="1"/>
</dbReference>
<name>A0A7J4IZF1_9ARCH</name>
<evidence type="ECO:0000256" key="4">
    <source>
        <dbReference type="HAMAP-Rule" id="MF_01371"/>
    </source>
</evidence>
<dbReference type="InterPro" id="IPR005997">
    <property type="entry name" value="Ribosomal_uL30_arc"/>
</dbReference>
<dbReference type="AlphaFoldDB" id="A0A7J4IZF1"/>
<gene>
    <name evidence="4" type="primary">rpl30</name>
    <name evidence="6" type="ORF">HA237_03175</name>
    <name evidence="7" type="ORF">J4224_02985</name>
</gene>
<evidence type="ECO:0000313" key="6">
    <source>
        <dbReference type="EMBL" id="HIH08346.1"/>
    </source>
</evidence>
<reference evidence="7" key="2">
    <citation type="submission" date="2021-03" db="EMBL/GenBank/DDBJ databases">
        <authorList>
            <person name="Jaffe A."/>
        </authorList>
    </citation>
    <scope>NUCLEOTIDE SEQUENCE</scope>
    <source>
        <strain evidence="7">RIFCSPHIGHO2_01_FULL_GW2011_AR10_43_9</strain>
    </source>
</reference>
<keyword evidence="3 4" id="KW-0687">Ribonucleoprotein</keyword>
<dbReference type="Gene3D" id="3.30.1390.20">
    <property type="entry name" value="Ribosomal protein L30, ferredoxin-like fold domain"/>
    <property type="match status" value="1"/>
</dbReference>
<dbReference type="Pfam" id="PF00327">
    <property type="entry name" value="Ribosomal_L30"/>
    <property type="match status" value="1"/>
</dbReference>
<dbReference type="InterPro" id="IPR018038">
    <property type="entry name" value="Ribosomal_uL30_CS"/>
</dbReference>
<proteinExistence type="inferred from homology"/>
<dbReference type="EMBL" id="JAGVWF010000038">
    <property type="protein sequence ID" value="MBS3059367.1"/>
    <property type="molecule type" value="Genomic_DNA"/>
</dbReference>
<feature type="domain" description="Large ribosomal subunit protein uL30-like ferredoxin-like fold" evidence="5">
    <location>
        <begin position="2"/>
        <end position="52"/>
    </location>
</feature>
<dbReference type="Proteomes" id="UP000683213">
    <property type="component" value="Unassembled WGS sequence"/>
</dbReference>
<dbReference type="GO" id="GO:0003735">
    <property type="term" value="F:structural constituent of ribosome"/>
    <property type="evidence" value="ECO:0007669"/>
    <property type="project" value="UniProtKB-UniRule"/>
</dbReference>
<comment type="similarity">
    <text evidence="1 4">Belongs to the universal ribosomal protein uL30 family.</text>
</comment>
<dbReference type="SUPFAM" id="SSF55129">
    <property type="entry name" value="Ribosomal protein L30p/L7e"/>
    <property type="match status" value="1"/>
</dbReference>
<dbReference type="InterPro" id="IPR035808">
    <property type="entry name" value="Ribosomal_uL30_euk_arc"/>
</dbReference>
<comment type="caution">
    <text evidence="6">The sequence shown here is derived from an EMBL/GenBank/DDBJ whole genome shotgun (WGS) entry which is preliminary data.</text>
</comment>
<evidence type="ECO:0000313" key="7">
    <source>
        <dbReference type="EMBL" id="MBS3059367.1"/>
    </source>
</evidence>
<dbReference type="GO" id="GO:0022625">
    <property type="term" value="C:cytosolic large ribosomal subunit"/>
    <property type="evidence" value="ECO:0007669"/>
    <property type="project" value="UniProtKB-UniRule"/>
</dbReference>
<dbReference type="NCBIfam" id="NF004711">
    <property type="entry name" value="PRK06049.1"/>
    <property type="match status" value="1"/>
</dbReference>
<evidence type="ECO:0000256" key="1">
    <source>
        <dbReference type="ARBA" id="ARBA00007594"/>
    </source>
</evidence>